<reference evidence="2" key="1">
    <citation type="journal article" date="2005" name="Nature">
        <title>The map-based sequence of the rice genome.</title>
        <authorList>
            <consortium name="International rice genome sequencing project (IRGSP)"/>
            <person name="Matsumoto T."/>
            <person name="Wu J."/>
            <person name="Kanamori H."/>
            <person name="Katayose Y."/>
            <person name="Fujisawa M."/>
            <person name="Namiki N."/>
            <person name="Mizuno H."/>
            <person name="Yamamoto K."/>
            <person name="Antonio B.A."/>
            <person name="Baba T."/>
            <person name="Sakata K."/>
            <person name="Nagamura Y."/>
            <person name="Aoki H."/>
            <person name="Arikawa K."/>
            <person name="Arita K."/>
            <person name="Bito T."/>
            <person name="Chiden Y."/>
            <person name="Fujitsuka N."/>
            <person name="Fukunaka R."/>
            <person name="Hamada M."/>
            <person name="Harada C."/>
            <person name="Hayashi A."/>
            <person name="Hijishita S."/>
            <person name="Honda M."/>
            <person name="Hosokawa S."/>
            <person name="Ichikawa Y."/>
            <person name="Idonuma A."/>
            <person name="Iijima M."/>
            <person name="Ikeda M."/>
            <person name="Ikeno M."/>
            <person name="Ito K."/>
            <person name="Ito S."/>
            <person name="Ito T."/>
            <person name="Ito Y."/>
            <person name="Ito Y."/>
            <person name="Iwabuchi A."/>
            <person name="Kamiya K."/>
            <person name="Karasawa W."/>
            <person name="Kurita K."/>
            <person name="Katagiri S."/>
            <person name="Kikuta A."/>
            <person name="Kobayashi H."/>
            <person name="Kobayashi N."/>
            <person name="Machita K."/>
            <person name="Maehara T."/>
            <person name="Masukawa M."/>
            <person name="Mizubayashi T."/>
            <person name="Mukai Y."/>
            <person name="Nagasaki H."/>
            <person name="Nagata Y."/>
            <person name="Naito S."/>
            <person name="Nakashima M."/>
            <person name="Nakama Y."/>
            <person name="Nakamichi Y."/>
            <person name="Nakamura M."/>
            <person name="Meguro A."/>
            <person name="Negishi M."/>
            <person name="Ohta I."/>
            <person name="Ohta T."/>
            <person name="Okamoto M."/>
            <person name="Ono N."/>
            <person name="Saji S."/>
            <person name="Sakaguchi M."/>
            <person name="Sakai K."/>
            <person name="Shibata M."/>
            <person name="Shimokawa T."/>
            <person name="Song J."/>
            <person name="Takazaki Y."/>
            <person name="Terasawa K."/>
            <person name="Tsugane M."/>
            <person name="Tsuji K."/>
            <person name="Ueda S."/>
            <person name="Waki K."/>
            <person name="Yamagata H."/>
            <person name="Yamamoto M."/>
            <person name="Yamamoto S."/>
            <person name="Yamane H."/>
            <person name="Yoshiki S."/>
            <person name="Yoshihara R."/>
            <person name="Yukawa K."/>
            <person name="Zhong H."/>
            <person name="Yano M."/>
            <person name="Yuan Q."/>
            <person name="Ouyang S."/>
            <person name="Liu J."/>
            <person name="Jones K.M."/>
            <person name="Gansberger K."/>
            <person name="Moffat K."/>
            <person name="Hill J."/>
            <person name="Bera J."/>
            <person name="Fadrosh D."/>
            <person name="Jin S."/>
            <person name="Johri S."/>
            <person name="Kim M."/>
            <person name="Overton L."/>
            <person name="Reardon M."/>
            <person name="Tsitrin T."/>
            <person name="Vuong H."/>
            <person name="Weaver B."/>
            <person name="Ciecko A."/>
            <person name="Tallon L."/>
            <person name="Jackson J."/>
            <person name="Pai G."/>
            <person name="Aken S.V."/>
            <person name="Utterback T."/>
            <person name="Reidmuller S."/>
            <person name="Feldblyum T."/>
            <person name="Hsiao J."/>
            <person name="Zismann V."/>
            <person name="Iobst S."/>
            <person name="de Vazeille A.R."/>
            <person name="Buell C.R."/>
            <person name="Ying K."/>
            <person name="Li Y."/>
            <person name="Lu T."/>
            <person name="Huang Y."/>
            <person name="Zhao Q."/>
            <person name="Feng Q."/>
            <person name="Zhang L."/>
            <person name="Zhu J."/>
            <person name="Weng Q."/>
            <person name="Mu J."/>
            <person name="Lu Y."/>
            <person name="Fan D."/>
            <person name="Liu Y."/>
            <person name="Guan J."/>
            <person name="Zhang Y."/>
            <person name="Yu S."/>
            <person name="Liu X."/>
            <person name="Zhang Y."/>
            <person name="Hong G."/>
            <person name="Han B."/>
            <person name="Choisne N."/>
            <person name="Demange N."/>
            <person name="Orjeda G."/>
            <person name="Samain S."/>
            <person name="Cattolico L."/>
            <person name="Pelletier E."/>
            <person name="Couloux A."/>
            <person name="Segurens B."/>
            <person name="Wincker P."/>
            <person name="D'Hont A."/>
            <person name="Scarpelli C."/>
            <person name="Weissenbach J."/>
            <person name="Salanoubat M."/>
            <person name="Quetier F."/>
            <person name="Yu Y."/>
            <person name="Kim H.R."/>
            <person name="Rambo T."/>
            <person name="Currie J."/>
            <person name="Collura K."/>
            <person name="Luo M."/>
            <person name="Yang T."/>
            <person name="Ammiraju J.S.S."/>
            <person name="Engler F."/>
            <person name="Soderlund C."/>
            <person name="Wing R.A."/>
            <person name="Palmer L.E."/>
            <person name="de la Bastide M."/>
            <person name="Spiegel L."/>
            <person name="Nascimento L."/>
            <person name="Zutavern T."/>
            <person name="O'Shaughnessy A."/>
            <person name="Dike S."/>
            <person name="Dedhia N."/>
            <person name="Preston R."/>
            <person name="Balija V."/>
            <person name="McCombie W.R."/>
            <person name="Chow T."/>
            <person name="Chen H."/>
            <person name="Chung M."/>
            <person name="Chen C."/>
            <person name="Shaw J."/>
            <person name="Wu H."/>
            <person name="Hsiao K."/>
            <person name="Chao Y."/>
            <person name="Chu M."/>
            <person name="Cheng C."/>
            <person name="Hour A."/>
            <person name="Lee P."/>
            <person name="Lin S."/>
            <person name="Lin Y."/>
            <person name="Liou J."/>
            <person name="Liu S."/>
            <person name="Hsing Y."/>
            <person name="Raghuvanshi S."/>
            <person name="Mohanty A."/>
            <person name="Bharti A.K."/>
            <person name="Gaur A."/>
            <person name="Gupta V."/>
            <person name="Kumar D."/>
            <person name="Ravi V."/>
            <person name="Vij S."/>
            <person name="Kapur A."/>
            <person name="Khurana P."/>
            <person name="Khurana P."/>
            <person name="Khurana J.P."/>
            <person name="Tyagi A.K."/>
            <person name="Gaikwad K."/>
            <person name="Singh A."/>
            <person name="Dalal V."/>
            <person name="Srivastava S."/>
            <person name="Dixit A."/>
            <person name="Pal A.K."/>
            <person name="Ghazi I.A."/>
            <person name="Yadav M."/>
            <person name="Pandit A."/>
            <person name="Bhargava A."/>
            <person name="Sureshbabu K."/>
            <person name="Batra K."/>
            <person name="Sharma T.R."/>
            <person name="Mohapatra T."/>
            <person name="Singh N.K."/>
            <person name="Messing J."/>
            <person name="Nelson A.B."/>
            <person name="Fuks G."/>
            <person name="Kavchok S."/>
            <person name="Keizer G."/>
            <person name="Linton E."/>
            <person name="Llaca V."/>
            <person name="Song R."/>
            <person name="Tanyolac B."/>
            <person name="Young S."/>
            <person name="Ho-Il K."/>
            <person name="Hahn J.H."/>
            <person name="Sangsakoo G."/>
            <person name="Vanavichit A."/>
            <person name="de Mattos Luiz.A.T."/>
            <person name="Zimmer P.D."/>
            <person name="Malone G."/>
            <person name="Dellagostin O."/>
            <person name="de Oliveira A.C."/>
            <person name="Bevan M."/>
            <person name="Bancroft I."/>
            <person name="Minx P."/>
            <person name="Cordum H."/>
            <person name="Wilson R."/>
            <person name="Cheng Z."/>
            <person name="Jin W."/>
            <person name="Jiang J."/>
            <person name="Leong S.A."/>
            <person name="Iwama H."/>
            <person name="Gojobori T."/>
            <person name="Itoh T."/>
            <person name="Niimura Y."/>
            <person name="Fujii Y."/>
            <person name="Habara T."/>
            <person name="Sakai H."/>
            <person name="Sato Y."/>
            <person name="Wilson G."/>
            <person name="Kumar K."/>
            <person name="McCouch S."/>
            <person name="Juretic N."/>
            <person name="Hoen D."/>
            <person name="Wright S."/>
            <person name="Bruskiewich R."/>
            <person name="Bureau T."/>
            <person name="Miyao A."/>
            <person name="Hirochika H."/>
            <person name="Nishikawa T."/>
            <person name="Kadowaki K."/>
            <person name="Sugiura M."/>
            <person name="Burr B."/>
            <person name="Sasaki T."/>
        </authorList>
    </citation>
    <scope>NUCLEOTIDE SEQUENCE [LARGE SCALE GENOMIC DNA]</scope>
    <source>
        <strain evidence="2">cv. Nipponbare</strain>
    </source>
</reference>
<keyword evidence="2" id="KW-1185">Reference proteome</keyword>
<dbReference type="InParanoid" id="A0A0P0V220"/>
<proteinExistence type="predicted"/>
<sequence>MMMGLRTASILTFSNATADTEPDPPCHVLMRTPLSECRITAFRTVTFATHALVPAFPRLPMLMPCPGPQVTFSMWTLSVPAPMETQSSPLETTVLVMRTSEVFSTWMPSVLGLSAGELMDRPSTRTPLQLSNRKWNSGLFCTLSPRTVTLLLMANRIACKD</sequence>
<reference evidence="1 2" key="3">
    <citation type="journal article" date="2013" name="Rice">
        <title>Improvement of the Oryza sativa Nipponbare reference genome using next generation sequence and optical map data.</title>
        <authorList>
            <person name="Kawahara Y."/>
            <person name="de la Bastide M."/>
            <person name="Hamilton J.P."/>
            <person name="Kanamori H."/>
            <person name="McCombie W.R."/>
            <person name="Ouyang S."/>
            <person name="Schwartz D.C."/>
            <person name="Tanaka T."/>
            <person name="Wu J."/>
            <person name="Zhou S."/>
            <person name="Childs K.L."/>
            <person name="Davidson R.M."/>
            <person name="Lin H."/>
            <person name="Quesada-Ocampo L."/>
            <person name="Vaillancourt B."/>
            <person name="Sakai H."/>
            <person name="Lee S.S."/>
            <person name="Kim J."/>
            <person name="Numa H."/>
            <person name="Itoh T."/>
            <person name="Buell C.R."/>
            <person name="Matsumoto T."/>
        </authorList>
    </citation>
    <scope>NUCLEOTIDE SEQUENCE [LARGE SCALE GENOMIC DNA]</scope>
    <source>
        <strain evidence="2">cv. Nipponbare</strain>
    </source>
</reference>
<organism evidence="1 2">
    <name type="scientific">Oryza sativa subsp. japonica</name>
    <name type="common">Rice</name>
    <dbReference type="NCBI Taxonomy" id="39947"/>
    <lineage>
        <taxon>Eukaryota</taxon>
        <taxon>Viridiplantae</taxon>
        <taxon>Streptophyta</taxon>
        <taxon>Embryophyta</taxon>
        <taxon>Tracheophyta</taxon>
        <taxon>Spermatophyta</taxon>
        <taxon>Magnoliopsida</taxon>
        <taxon>Liliopsida</taxon>
        <taxon>Poales</taxon>
        <taxon>Poaceae</taxon>
        <taxon>BOP clade</taxon>
        <taxon>Oryzoideae</taxon>
        <taxon>Oryzeae</taxon>
        <taxon>Oryzinae</taxon>
        <taxon>Oryza</taxon>
        <taxon>Oryza sativa</taxon>
    </lineage>
</organism>
<dbReference type="AlphaFoldDB" id="A0A0P0V220"/>
<reference evidence="1 2" key="2">
    <citation type="journal article" date="2013" name="Plant Cell Physiol.">
        <title>Rice Annotation Project Database (RAP-DB): an integrative and interactive database for rice genomics.</title>
        <authorList>
            <person name="Sakai H."/>
            <person name="Lee S.S."/>
            <person name="Tanaka T."/>
            <person name="Numa H."/>
            <person name="Kim J."/>
            <person name="Kawahara Y."/>
            <person name="Wakimoto H."/>
            <person name="Yang C.C."/>
            <person name="Iwamoto M."/>
            <person name="Abe T."/>
            <person name="Yamada Y."/>
            <person name="Muto A."/>
            <person name="Inokuchi H."/>
            <person name="Ikemura T."/>
            <person name="Matsumoto T."/>
            <person name="Sasaki T."/>
            <person name="Itoh T."/>
        </authorList>
    </citation>
    <scope>NUCLEOTIDE SEQUENCE [LARGE SCALE GENOMIC DNA]</scope>
    <source>
        <strain evidence="2">cv. Nipponbare</strain>
    </source>
</reference>
<dbReference type="Proteomes" id="UP000059680">
    <property type="component" value="Chromosome 1"/>
</dbReference>
<dbReference type="EMBL" id="AP014957">
    <property type="protein sequence ID" value="BAS71687.1"/>
    <property type="molecule type" value="Genomic_DNA"/>
</dbReference>
<gene>
    <name evidence="1" type="ordered locus">Os01g0296166</name>
    <name evidence="1" type="ORF">OSNPB_010296166</name>
</gene>
<accession>A0A0P0V220</accession>
<dbReference type="Gramene" id="Os01t0296166-00">
    <property type="protein sequence ID" value="Os01t0296166-00"/>
    <property type="gene ID" value="Os01g0296166"/>
</dbReference>
<evidence type="ECO:0000313" key="2">
    <source>
        <dbReference type="Proteomes" id="UP000059680"/>
    </source>
</evidence>
<evidence type="ECO:0000313" key="1">
    <source>
        <dbReference type="EMBL" id="BAS71687.1"/>
    </source>
</evidence>
<name>A0A0P0V220_ORYSJ</name>
<dbReference type="PaxDb" id="39947-A0A0P0V220"/>
<protein>
    <submittedName>
        <fullName evidence="1">Os01g0296166 protein</fullName>
    </submittedName>
</protein>